<keyword evidence="2" id="KW-0285">Flavoprotein</keyword>
<dbReference type="InterPro" id="IPR016166">
    <property type="entry name" value="FAD-bd_PCMH"/>
</dbReference>
<dbReference type="AlphaFoldDB" id="A0A518C8U9"/>
<dbReference type="GO" id="GO:0004458">
    <property type="term" value="F:D-lactate dehydrogenase (cytochrome) activity"/>
    <property type="evidence" value="ECO:0007669"/>
    <property type="project" value="TreeGrafter"/>
</dbReference>
<evidence type="ECO:0000256" key="5">
    <source>
        <dbReference type="ARBA" id="ARBA00023002"/>
    </source>
</evidence>
<dbReference type="Gene3D" id="1.10.1060.10">
    <property type="entry name" value="Alpha-helical ferredoxin"/>
    <property type="match status" value="1"/>
</dbReference>
<dbReference type="InterPro" id="IPR016171">
    <property type="entry name" value="Vanillyl_alc_oxidase_C-sub2"/>
</dbReference>
<evidence type="ECO:0000256" key="7">
    <source>
        <dbReference type="ARBA" id="ARBA00023014"/>
    </source>
</evidence>
<dbReference type="Gene3D" id="3.30.465.10">
    <property type="match status" value="1"/>
</dbReference>
<keyword evidence="5" id="KW-0560">Oxidoreductase</keyword>
<dbReference type="SUPFAM" id="SSF55103">
    <property type="entry name" value="FAD-linked oxidases, C-terminal domain"/>
    <property type="match status" value="1"/>
</dbReference>
<dbReference type="InterPro" id="IPR016164">
    <property type="entry name" value="FAD-linked_Oxase-like_C"/>
</dbReference>
<accession>A0A518C8U9</accession>
<dbReference type="InterPro" id="IPR004113">
    <property type="entry name" value="FAD-bd_oxidored_4_C"/>
</dbReference>
<dbReference type="InterPro" id="IPR006094">
    <property type="entry name" value="Oxid_FAD_bind_N"/>
</dbReference>
<dbReference type="InterPro" id="IPR036318">
    <property type="entry name" value="FAD-bd_PCMH-like_sf"/>
</dbReference>
<dbReference type="GO" id="GO:0008720">
    <property type="term" value="F:D-lactate dehydrogenase (NAD+) activity"/>
    <property type="evidence" value="ECO:0007669"/>
    <property type="project" value="TreeGrafter"/>
</dbReference>
<dbReference type="Pfam" id="PF01565">
    <property type="entry name" value="FAD_binding_4"/>
    <property type="match status" value="1"/>
</dbReference>
<dbReference type="Pfam" id="PF13534">
    <property type="entry name" value="Fer4_17"/>
    <property type="match status" value="1"/>
</dbReference>
<dbReference type="InterPro" id="IPR009051">
    <property type="entry name" value="Helical_ferredxn"/>
</dbReference>
<dbReference type="GO" id="GO:0051536">
    <property type="term" value="F:iron-sulfur cluster binding"/>
    <property type="evidence" value="ECO:0007669"/>
    <property type="project" value="UniProtKB-KW"/>
</dbReference>
<keyword evidence="7" id="KW-0411">Iron-sulfur</keyword>
<reference evidence="10" key="1">
    <citation type="submission" date="2019-02" db="EMBL/GenBank/DDBJ databases">
        <title>Deep-cultivation of Planctomycetes and their phenomic and genomic characterization uncovers novel biology.</title>
        <authorList>
            <person name="Wiegand S."/>
            <person name="Jogler M."/>
            <person name="Boedeker C."/>
            <person name="Pinto D."/>
            <person name="Vollmers J."/>
            <person name="Rivas-Marin E."/>
            <person name="Kohn T."/>
            <person name="Peeters S.H."/>
            <person name="Heuer A."/>
            <person name="Rast P."/>
            <person name="Oberbeckmann S."/>
            <person name="Bunk B."/>
            <person name="Jeske O."/>
            <person name="Meyerdierks A."/>
            <person name="Storesund J.E."/>
            <person name="Kallscheuer N."/>
            <person name="Luecker S."/>
            <person name="Lage O.M."/>
            <person name="Pohl T."/>
            <person name="Merkel B.J."/>
            <person name="Hornburger P."/>
            <person name="Mueller R.-W."/>
            <person name="Bruemmer F."/>
            <person name="Labrenz M."/>
            <person name="Spormann A.M."/>
            <person name="Op den Camp H."/>
            <person name="Overmann J."/>
            <person name="Amann R."/>
            <person name="Jetten M.S.M."/>
            <person name="Mascher T."/>
            <person name="Medema M.H."/>
            <person name="Devos D.P."/>
            <person name="Kaster A.-K."/>
            <person name="Ovreas L."/>
            <person name="Rohde M."/>
            <person name="Galperin M.Y."/>
            <person name="Jogler C."/>
        </authorList>
    </citation>
    <scope>NUCLEOTIDE SEQUENCE [LARGE SCALE GENOMIC DNA]</scope>
    <source>
        <strain evidence="10">Pan97</strain>
    </source>
</reference>
<dbReference type="Gene3D" id="1.10.45.10">
    <property type="entry name" value="Vanillyl-alcohol Oxidase, Chain A, domain 4"/>
    <property type="match status" value="1"/>
</dbReference>
<dbReference type="GO" id="GO:1903457">
    <property type="term" value="P:lactate catabolic process"/>
    <property type="evidence" value="ECO:0007669"/>
    <property type="project" value="TreeGrafter"/>
</dbReference>
<gene>
    <name evidence="9" type="primary">glpC_1</name>
    <name evidence="9" type="ORF">Pan97_26820</name>
</gene>
<dbReference type="GO" id="GO:0046872">
    <property type="term" value="F:metal ion binding"/>
    <property type="evidence" value="ECO:0007669"/>
    <property type="project" value="UniProtKB-KW"/>
</dbReference>
<dbReference type="Pfam" id="PF02913">
    <property type="entry name" value="FAD-oxidase_C"/>
    <property type="match status" value="1"/>
</dbReference>
<comment type="cofactor">
    <cofactor evidence="1">
        <name>FAD</name>
        <dbReference type="ChEBI" id="CHEBI:57692"/>
    </cofactor>
</comment>
<dbReference type="SUPFAM" id="SSF46548">
    <property type="entry name" value="alpha-helical ferredoxin"/>
    <property type="match status" value="1"/>
</dbReference>
<dbReference type="KEGG" id="bvo:Pan97_26820"/>
<sequence length="992" mass="110347">MESAPPAKQPTTPDLGAALNQLRSQLQGQLHTGSLMRRLYATDASAYQQMPVAVAIPETQKDIRQLILFANRHEVGLIPRTAGTSLAGQVVGGGIVVDVSRWFTQILEIDPQEKTVWVEPGVIRNELNLALKPHGMLFGPETSTQNRAMIGGMVGNNSCGSNSIKYGSTRDHLLEIEGFLADGSYVKFGQLTVEEFEAKCNGPASLETSIYQRIREMLSNNVNREEIEREFPKPSIPRRNTGYAIDLLMDAEVFDPSSSKRFNFCKLIAGSEGTLFFATKIKLNCLPLPPPVSGLLCAHFETVDQSLRATQIAVRHDCYACELIDHFILECTERSIEHRANRFFVQGKPGAIIVVDIRGQTQEEVQSVCDHIISEMQDAGLGLAYPVLFGDDTERIWDLRKAGLGLLGNMPGDAKPAPVVEDTCVDVDDLPEYIAEFNRRLKDRFGLECVHYAHAGSGEIHLRPVINLKTPEGNQQFREVAQTIAELVKHYRGSLSGEHGDGRLRGEFLRQMIGERNYELVKQVKHAWDPKGIFNPNKIVNTPPMNSSLRYAPGQQPRQPKTLFDFSSNFGILGAAEMCNGSGDCRKTELSGGTMCPSYMATRDEMHTTRARANTLRQIITESNAANPLDSEELKEVMDLCLSCKGCKKECPSTVDMAKLKAEFQQHYHDAHGVPRRSKLIADFVNKQKLAAQVPWLWNLMFGTPLLRKVLNRLTGFHPERTIPLLPKQTLAKWYDKHRPHANAGKAGKVLFFNDEFTNFHDPHVGIAAIELLEHLGYGVTFAPITESGRTWLSKGLLREAKQRIDQNLAVLKEVMGDRIRMIGVEPSAILTFRDETMELAEPRLRPIAHDISNRCLMFEEFLQQEMQTGNISADSFTDEAKSIHLHGHCFQKALVGQSATIAALSLPKNYTVKTIPSGCCGMAGSFGYEAEHYAVSMKIGELVLFPRVRGLPTDALIAAPGTSCRHQIHDGTQRTAMHPAEILWKSLRKSP</sequence>
<evidence type="ECO:0000256" key="2">
    <source>
        <dbReference type="ARBA" id="ARBA00022630"/>
    </source>
</evidence>
<evidence type="ECO:0000256" key="1">
    <source>
        <dbReference type="ARBA" id="ARBA00001974"/>
    </source>
</evidence>
<organism evidence="9 10">
    <name type="scientific">Bremerella volcania</name>
    <dbReference type="NCBI Taxonomy" id="2527984"/>
    <lineage>
        <taxon>Bacteria</taxon>
        <taxon>Pseudomonadati</taxon>
        <taxon>Planctomycetota</taxon>
        <taxon>Planctomycetia</taxon>
        <taxon>Pirellulales</taxon>
        <taxon>Pirellulaceae</taxon>
        <taxon>Bremerella</taxon>
    </lineage>
</organism>
<dbReference type="InterPro" id="IPR016169">
    <property type="entry name" value="FAD-bd_PCMH_sub2"/>
</dbReference>
<keyword evidence="4" id="KW-0274">FAD</keyword>
<dbReference type="PANTHER" id="PTHR11748:SF119">
    <property type="entry name" value="D-2-HYDROXYGLUTARATE DEHYDROGENASE"/>
    <property type="match status" value="1"/>
</dbReference>
<dbReference type="GO" id="GO:0071949">
    <property type="term" value="F:FAD binding"/>
    <property type="evidence" value="ECO:0007669"/>
    <property type="project" value="InterPro"/>
</dbReference>
<dbReference type="RefSeq" id="WP_144973189.1">
    <property type="nucleotide sequence ID" value="NZ_CP036289.1"/>
</dbReference>
<evidence type="ECO:0000256" key="6">
    <source>
        <dbReference type="ARBA" id="ARBA00023004"/>
    </source>
</evidence>
<evidence type="ECO:0000256" key="4">
    <source>
        <dbReference type="ARBA" id="ARBA00022827"/>
    </source>
</evidence>
<evidence type="ECO:0000313" key="9">
    <source>
        <dbReference type="EMBL" id="QDU75648.1"/>
    </source>
</evidence>
<proteinExistence type="predicted"/>
<keyword evidence="10" id="KW-1185">Reference proteome</keyword>
<name>A0A518C8U9_9BACT</name>
<dbReference type="Proteomes" id="UP000318626">
    <property type="component" value="Chromosome"/>
</dbReference>
<dbReference type="OrthoDB" id="9767256at2"/>
<dbReference type="Gene3D" id="3.30.70.2740">
    <property type="match status" value="1"/>
</dbReference>
<dbReference type="PROSITE" id="PS00198">
    <property type="entry name" value="4FE4S_FER_1"/>
    <property type="match status" value="1"/>
</dbReference>
<dbReference type="PROSITE" id="PS51387">
    <property type="entry name" value="FAD_PCMH"/>
    <property type="match status" value="1"/>
</dbReference>
<keyword evidence="6" id="KW-0408">Iron</keyword>
<protein>
    <submittedName>
        <fullName evidence="9">Anaerobic glycerol-3-phosphate dehydrogenase subunit C</fullName>
    </submittedName>
</protein>
<dbReference type="SUPFAM" id="SSF56176">
    <property type="entry name" value="FAD-binding/transporter-associated domain-like"/>
    <property type="match status" value="1"/>
</dbReference>
<dbReference type="EMBL" id="CP036289">
    <property type="protein sequence ID" value="QDU75648.1"/>
    <property type="molecule type" value="Genomic_DNA"/>
</dbReference>
<dbReference type="PANTHER" id="PTHR11748">
    <property type="entry name" value="D-LACTATE DEHYDROGENASE"/>
    <property type="match status" value="1"/>
</dbReference>
<feature type="domain" description="FAD-binding PCMH-type" evidence="8">
    <location>
        <begin position="47"/>
        <end position="288"/>
    </location>
</feature>
<evidence type="ECO:0000256" key="3">
    <source>
        <dbReference type="ARBA" id="ARBA00022723"/>
    </source>
</evidence>
<dbReference type="InterPro" id="IPR017900">
    <property type="entry name" value="4Fe4S_Fe_S_CS"/>
</dbReference>
<keyword evidence="3" id="KW-0479">Metal-binding</keyword>
<evidence type="ECO:0000313" key="10">
    <source>
        <dbReference type="Proteomes" id="UP000318626"/>
    </source>
</evidence>
<evidence type="ECO:0000259" key="8">
    <source>
        <dbReference type="PROSITE" id="PS51387"/>
    </source>
</evidence>